<keyword evidence="4" id="KW-0808">Transferase</keyword>
<evidence type="ECO:0000256" key="1">
    <source>
        <dbReference type="ARBA" id="ARBA00000085"/>
    </source>
</evidence>
<evidence type="ECO:0000256" key="5">
    <source>
        <dbReference type="ARBA" id="ARBA00022741"/>
    </source>
</evidence>
<dbReference type="Pfam" id="PF13426">
    <property type="entry name" value="PAS_9"/>
    <property type="match status" value="1"/>
</dbReference>
<dbReference type="PRINTS" id="PR00344">
    <property type="entry name" value="BCTRLSENSOR"/>
</dbReference>
<feature type="domain" description="PAC" evidence="15">
    <location>
        <begin position="82"/>
        <end position="133"/>
    </location>
</feature>
<dbReference type="Pfam" id="PF02518">
    <property type="entry name" value="HATPase_c"/>
    <property type="match status" value="1"/>
</dbReference>
<organism evidence="16 17">
    <name type="scientific">Dyadobacter frigoris</name>
    <dbReference type="NCBI Taxonomy" id="2576211"/>
    <lineage>
        <taxon>Bacteria</taxon>
        <taxon>Pseudomonadati</taxon>
        <taxon>Bacteroidota</taxon>
        <taxon>Cytophagia</taxon>
        <taxon>Cytophagales</taxon>
        <taxon>Spirosomataceae</taxon>
        <taxon>Dyadobacter</taxon>
    </lineage>
</organism>
<dbReference type="CDD" id="cd17546">
    <property type="entry name" value="REC_hyHK_CKI1_RcsC-like"/>
    <property type="match status" value="1"/>
</dbReference>
<dbReference type="Pfam" id="PF00072">
    <property type="entry name" value="Response_reg"/>
    <property type="match status" value="1"/>
</dbReference>
<proteinExistence type="predicted"/>
<comment type="subunit">
    <text evidence="9">At low DSF concentrations, interacts with RpfF.</text>
</comment>
<evidence type="ECO:0000259" key="14">
    <source>
        <dbReference type="PROSITE" id="PS50112"/>
    </source>
</evidence>
<dbReference type="SMART" id="SM00388">
    <property type="entry name" value="HisKA"/>
    <property type="match status" value="1"/>
</dbReference>
<feature type="domain" description="PAS" evidence="14">
    <location>
        <begin position="6"/>
        <end position="79"/>
    </location>
</feature>
<dbReference type="Pfam" id="PF08447">
    <property type="entry name" value="PAS_3"/>
    <property type="match status" value="2"/>
</dbReference>
<dbReference type="PROSITE" id="PS50109">
    <property type="entry name" value="HIS_KIN"/>
    <property type="match status" value="1"/>
</dbReference>
<dbReference type="InterPro" id="IPR005467">
    <property type="entry name" value="His_kinase_dom"/>
</dbReference>
<dbReference type="SMART" id="SM00387">
    <property type="entry name" value="HATPase_c"/>
    <property type="match status" value="1"/>
</dbReference>
<dbReference type="CDD" id="cd00130">
    <property type="entry name" value="PAS"/>
    <property type="match status" value="2"/>
</dbReference>
<evidence type="ECO:0000256" key="4">
    <source>
        <dbReference type="ARBA" id="ARBA00022679"/>
    </source>
</evidence>
<evidence type="ECO:0000256" key="6">
    <source>
        <dbReference type="ARBA" id="ARBA00022777"/>
    </source>
</evidence>
<dbReference type="SMART" id="SM00448">
    <property type="entry name" value="REC"/>
    <property type="match status" value="1"/>
</dbReference>
<dbReference type="Gene3D" id="3.30.450.20">
    <property type="entry name" value="PAS domain"/>
    <property type="match status" value="3"/>
</dbReference>
<dbReference type="SUPFAM" id="SSF47384">
    <property type="entry name" value="Homodimeric domain of signal transducing histidine kinase"/>
    <property type="match status" value="1"/>
</dbReference>
<dbReference type="PROSITE" id="PS50112">
    <property type="entry name" value="PAS"/>
    <property type="match status" value="2"/>
</dbReference>
<keyword evidence="17" id="KW-1185">Reference proteome</keyword>
<dbReference type="Gene3D" id="3.40.50.2300">
    <property type="match status" value="1"/>
</dbReference>
<dbReference type="PROSITE" id="PS50113">
    <property type="entry name" value="PAC"/>
    <property type="match status" value="3"/>
</dbReference>
<feature type="modified residue" description="4-aspartylphosphate" evidence="11">
    <location>
        <position position="709"/>
    </location>
</feature>
<dbReference type="CDD" id="cd16922">
    <property type="entry name" value="HATPase_EvgS-ArcB-TorS-like"/>
    <property type="match status" value="1"/>
</dbReference>
<dbReference type="PROSITE" id="PS50110">
    <property type="entry name" value="RESPONSE_REGULATORY"/>
    <property type="match status" value="1"/>
</dbReference>
<dbReference type="PANTHER" id="PTHR45339">
    <property type="entry name" value="HYBRID SIGNAL TRANSDUCTION HISTIDINE KINASE J"/>
    <property type="match status" value="1"/>
</dbReference>
<dbReference type="InterPro" id="IPR000700">
    <property type="entry name" value="PAS-assoc_C"/>
</dbReference>
<dbReference type="InterPro" id="IPR036890">
    <property type="entry name" value="HATPase_C_sf"/>
</dbReference>
<dbReference type="FunFam" id="3.30.565.10:FF:000010">
    <property type="entry name" value="Sensor histidine kinase RcsC"/>
    <property type="match status" value="1"/>
</dbReference>
<dbReference type="AlphaFoldDB" id="A0A4V6BIG6"/>
<dbReference type="EMBL" id="SZVO01000010">
    <property type="protein sequence ID" value="TKT90233.1"/>
    <property type="molecule type" value="Genomic_DNA"/>
</dbReference>
<name>A0A4V6BIG6_9BACT</name>
<feature type="domain" description="PAC" evidence="15">
    <location>
        <begin position="346"/>
        <end position="398"/>
    </location>
</feature>
<dbReference type="InterPro" id="IPR013655">
    <property type="entry name" value="PAS_fold_3"/>
</dbReference>
<protein>
    <recommendedName>
        <fullName evidence="10">Sensory/regulatory protein RpfC</fullName>
        <ecNumber evidence="2">2.7.13.3</ecNumber>
    </recommendedName>
</protein>
<dbReference type="InterPro" id="IPR003594">
    <property type="entry name" value="HATPase_dom"/>
</dbReference>
<evidence type="ECO:0000259" key="15">
    <source>
        <dbReference type="PROSITE" id="PS50113"/>
    </source>
</evidence>
<comment type="catalytic activity">
    <reaction evidence="1">
        <text>ATP + protein L-histidine = ADP + protein N-phospho-L-histidine.</text>
        <dbReference type="EC" id="2.7.13.3"/>
    </reaction>
</comment>
<gene>
    <name evidence="16" type="ORF">FDK13_21080</name>
</gene>
<dbReference type="SUPFAM" id="SSF55874">
    <property type="entry name" value="ATPase domain of HSP90 chaperone/DNA topoisomerase II/histidine kinase"/>
    <property type="match status" value="1"/>
</dbReference>
<dbReference type="Proteomes" id="UP000304900">
    <property type="component" value="Unassembled WGS sequence"/>
</dbReference>
<dbReference type="EC" id="2.7.13.3" evidence="2"/>
<dbReference type="Pfam" id="PF00512">
    <property type="entry name" value="HisKA"/>
    <property type="match status" value="1"/>
</dbReference>
<comment type="caution">
    <text evidence="16">The sequence shown here is derived from an EMBL/GenBank/DDBJ whole genome shotgun (WGS) entry which is preliminary data.</text>
</comment>
<dbReference type="InterPro" id="IPR003661">
    <property type="entry name" value="HisK_dim/P_dom"/>
</dbReference>
<dbReference type="InterPro" id="IPR036097">
    <property type="entry name" value="HisK_dim/P_sf"/>
</dbReference>
<keyword evidence="8" id="KW-0902">Two-component regulatory system</keyword>
<dbReference type="OrthoDB" id="9811889at2"/>
<keyword evidence="5" id="KW-0547">Nucleotide-binding</keyword>
<feature type="domain" description="Response regulatory" evidence="13">
    <location>
        <begin position="660"/>
        <end position="778"/>
    </location>
</feature>
<evidence type="ECO:0000313" key="17">
    <source>
        <dbReference type="Proteomes" id="UP000304900"/>
    </source>
</evidence>
<dbReference type="CDD" id="cd00082">
    <property type="entry name" value="HisKA"/>
    <property type="match status" value="1"/>
</dbReference>
<sequence>MKTSFSNESLEMVISGIDAGIWDWDLITGQQIWSDRIYTILGYEPGEFEPGYQIFLDLLVHSEDREIVEKGIDEQLKNHIPYKVEIRLKTKKGEYRYFQCSGIAKFENGEVVRMAGSIHDIQDRRFLEEKLSESETKDQKLAEEKLRVIFQYSTDAHLLFDETGIVDCNEAAIKMLRCKDKSDLLSYHPAIFSPEFQPDGRRSDEKSKEMDRIAYETGYNQFEWIHSRIDGEEFPVEVTLNPVSIENKLVLLVVWHDITERKLAEELIVRNEAMLAESQELTHSGSWEADLLTGKNYWSAETFRIFGMEPTDTAPRTREFTKKIHPGDRDLYRTQIQKALLEKISSSFDLRIVLPEGQVKYIHAIGKAATDKSGKVIKLYGAILDIDEHKKAERELVQAKEQAELAAVAKSQFLSTMSHEIRTPMNAVIGFTHLLLQQNPRPEQMEYLNILKFSAENLLVLINDILDFSKIEAGKIEFEEVDFNIHNLVENIRLGMVHKAKEKGIQLKLMIDSDLNRAVIGDPVRMGQILTNLISNAVKFTNDGKVVISASLARQEKKHIIIDFEISDTGIGIAANKINNIFESFTQASSDTTRKFGGSGLGLTITKRLLELQGSKIEVRSEIGKGSVFYFSMRFKISSKQLIDQRKADLPEIQSLKGTKILIAEDNQINVILAKQFFKQWDVECDVAENGLLAYELVQTNDYDLVLMDLQMPEMDGYETTAKIRMLEGAKFANLPIIALTASAMLDIKDKAFDVGMNDYLSKPFNPNELYSKISYYRQSAN</sequence>
<dbReference type="FunFam" id="1.10.287.130:FF:000002">
    <property type="entry name" value="Two-component osmosensing histidine kinase"/>
    <property type="match status" value="1"/>
</dbReference>
<keyword evidence="7" id="KW-0067">ATP-binding</keyword>
<dbReference type="InterPro" id="IPR000014">
    <property type="entry name" value="PAS"/>
</dbReference>
<evidence type="ECO:0000256" key="7">
    <source>
        <dbReference type="ARBA" id="ARBA00022840"/>
    </source>
</evidence>
<dbReference type="InterPro" id="IPR001610">
    <property type="entry name" value="PAC"/>
</dbReference>
<evidence type="ECO:0000256" key="10">
    <source>
        <dbReference type="ARBA" id="ARBA00068150"/>
    </source>
</evidence>
<dbReference type="NCBIfam" id="TIGR00229">
    <property type="entry name" value="sensory_box"/>
    <property type="match status" value="3"/>
</dbReference>
<evidence type="ECO:0000256" key="3">
    <source>
        <dbReference type="ARBA" id="ARBA00022553"/>
    </source>
</evidence>
<dbReference type="InterPro" id="IPR001789">
    <property type="entry name" value="Sig_transdc_resp-reg_receiver"/>
</dbReference>
<dbReference type="InterPro" id="IPR035965">
    <property type="entry name" value="PAS-like_dom_sf"/>
</dbReference>
<keyword evidence="6" id="KW-0418">Kinase</keyword>
<evidence type="ECO:0000256" key="8">
    <source>
        <dbReference type="ARBA" id="ARBA00023012"/>
    </source>
</evidence>
<dbReference type="Gene3D" id="2.10.70.100">
    <property type="match status" value="1"/>
</dbReference>
<keyword evidence="3 11" id="KW-0597">Phosphoprotein</keyword>
<accession>A0A4V6BIG6</accession>
<dbReference type="Gene3D" id="1.10.287.130">
    <property type="match status" value="1"/>
</dbReference>
<feature type="domain" description="PAS" evidence="14">
    <location>
        <begin position="271"/>
        <end position="343"/>
    </location>
</feature>
<evidence type="ECO:0000259" key="13">
    <source>
        <dbReference type="PROSITE" id="PS50110"/>
    </source>
</evidence>
<dbReference type="SMART" id="SM00086">
    <property type="entry name" value="PAC"/>
    <property type="match status" value="3"/>
</dbReference>
<evidence type="ECO:0000259" key="12">
    <source>
        <dbReference type="PROSITE" id="PS50109"/>
    </source>
</evidence>
<feature type="domain" description="Histidine kinase" evidence="12">
    <location>
        <begin position="416"/>
        <end position="637"/>
    </location>
</feature>
<feature type="domain" description="PAC" evidence="15">
    <location>
        <begin position="220"/>
        <end position="270"/>
    </location>
</feature>
<reference evidence="16 17" key="1">
    <citation type="submission" date="2019-05" db="EMBL/GenBank/DDBJ databases">
        <title>Dyadobacter AR-3-8 sp. nov., isolated from arctic soil.</title>
        <authorList>
            <person name="Chaudhary D.K."/>
        </authorList>
    </citation>
    <scope>NUCLEOTIDE SEQUENCE [LARGE SCALE GENOMIC DNA]</scope>
    <source>
        <strain evidence="16 17">AR-3-8</strain>
    </source>
</reference>
<dbReference type="GO" id="GO:0000155">
    <property type="term" value="F:phosphorelay sensor kinase activity"/>
    <property type="evidence" value="ECO:0007669"/>
    <property type="project" value="InterPro"/>
</dbReference>
<dbReference type="RefSeq" id="WP_137341996.1">
    <property type="nucleotide sequence ID" value="NZ_BSQH01000004.1"/>
</dbReference>
<dbReference type="PANTHER" id="PTHR45339:SF1">
    <property type="entry name" value="HYBRID SIGNAL TRANSDUCTION HISTIDINE KINASE J"/>
    <property type="match status" value="1"/>
</dbReference>
<evidence type="ECO:0000313" key="16">
    <source>
        <dbReference type="EMBL" id="TKT90233.1"/>
    </source>
</evidence>
<dbReference type="SMART" id="SM00091">
    <property type="entry name" value="PAS"/>
    <property type="match status" value="3"/>
</dbReference>
<evidence type="ECO:0000256" key="11">
    <source>
        <dbReference type="PROSITE-ProRule" id="PRU00169"/>
    </source>
</evidence>
<dbReference type="Gene3D" id="3.30.565.10">
    <property type="entry name" value="Histidine kinase-like ATPase, C-terminal domain"/>
    <property type="match status" value="1"/>
</dbReference>
<dbReference type="InterPro" id="IPR004358">
    <property type="entry name" value="Sig_transdc_His_kin-like_C"/>
</dbReference>
<dbReference type="GO" id="GO:0005524">
    <property type="term" value="F:ATP binding"/>
    <property type="evidence" value="ECO:0007669"/>
    <property type="project" value="UniProtKB-KW"/>
</dbReference>
<dbReference type="SUPFAM" id="SSF52172">
    <property type="entry name" value="CheY-like"/>
    <property type="match status" value="1"/>
</dbReference>
<evidence type="ECO:0000256" key="9">
    <source>
        <dbReference type="ARBA" id="ARBA00064003"/>
    </source>
</evidence>
<evidence type="ECO:0000256" key="2">
    <source>
        <dbReference type="ARBA" id="ARBA00012438"/>
    </source>
</evidence>
<dbReference type="InterPro" id="IPR011006">
    <property type="entry name" value="CheY-like_superfamily"/>
</dbReference>
<dbReference type="SUPFAM" id="SSF55785">
    <property type="entry name" value="PYP-like sensor domain (PAS domain)"/>
    <property type="match status" value="3"/>
</dbReference>